<comment type="caution">
    <text evidence="1">The sequence shown here is derived from an EMBL/GenBank/DDBJ whole genome shotgun (WGS) entry which is preliminary data.</text>
</comment>
<keyword evidence="2" id="KW-1185">Reference proteome</keyword>
<gene>
    <name evidence="1" type="ORF">Vadar_000011</name>
</gene>
<dbReference type="Proteomes" id="UP000828048">
    <property type="component" value="Chromosome 4"/>
</dbReference>
<dbReference type="EMBL" id="CM037154">
    <property type="protein sequence ID" value="KAH7859358.1"/>
    <property type="molecule type" value="Genomic_DNA"/>
</dbReference>
<reference evidence="1 2" key="1">
    <citation type="journal article" date="2021" name="Hortic Res">
        <title>High-quality reference genome and annotation aids understanding of berry development for evergreen blueberry (Vaccinium darrowii).</title>
        <authorList>
            <person name="Yu J."/>
            <person name="Hulse-Kemp A.M."/>
            <person name="Babiker E."/>
            <person name="Staton M."/>
        </authorList>
    </citation>
    <scope>NUCLEOTIDE SEQUENCE [LARGE SCALE GENOMIC DNA]</scope>
    <source>
        <strain evidence="2">cv. NJ 8807/NJ 8810</strain>
        <tissue evidence="1">Young leaf</tissue>
    </source>
</reference>
<organism evidence="1 2">
    <name type="scientific">Vaccinium darrowii</name>
    <dbReference type="NCBI Taxonomy" id="229202"/>
    <lineage>
        <taxon>Eukaryota</taxon>
        <taxon>Viridiplantae</taxon>
        <taxon>Streptophyta</taxon>
        <taxon>Embryophyta</taxon>
        <taxon>Tracheophyta</taxon>
        <taxon>Spermatophyta</taxon>
        <taxon>Magnoliopsida</taxon>
        <taxon>eudicotyledons</taxon>
        <taxon>Gunneridae</taxon>
        <taxon>Pentapetalae</taxon>
        <taxon>asterids</taxon>
        <taxon>Ericales</taxon>
        <taxon>Ericaceae</taxon>
        <taxon>Vaccinioideae</taxon>
        <taxon>Vaccinieae</taxon>
        <taxon>Vaccinium</taxon>
    </lineage>
</organism>
<sequence>MEFENKFVSAPTDINKPFRFEGLHYKRWKQKLFFYLTTQKLAFYCSSVKPAAVNPPTDQNHQEIQKWTDDDFLCKNYILNALCDDLYDYYSTFDTAKDVWDALQKKYDTEEARSKKYVVSRYLVG</sequence>
<protein>
    <submittedName>
        <fullName evidence="1">Uncharacterized protein</fullName>
    </submittedName>
</protein>
<proteinExistence type="predicted"/>
<name>A0ACB7Z0I9_9ERIC</name>
<evidence type="ECO:0000313" key="2">
    <source>
        <dbReference type="Proteomes" id="UP000828048"/>
    </source>
</evidence>
<evidence type="ECO:0000313" key="1">
    <source>
        <dbReference type="EMBL" id="KAH7859358.1"/>
    </source>
</evidence>
<accession>A0ACB7Z0I9</accession>